<dbReference type="KEGG" id="bspl:114862591"/>
<reference evidence="4" key="1">
    <citation type="submission" date="2025-08" db="UniProtKB">
        <authorList>
            <consortium name="RefSeq"/>
        </authorList>
    </citation>
    <scope>IDENTIFICATION</scope>
</reference>
<dbReference type="InterPro" id="IPR001507">
    <property type="entry name" value="ZP_dom"/>
</dbReference>
<evidence type="ECO:0000313" key="3">
    <source>
        <dbReference type="Proteomes" id="UP000515150"/>
    </source>
</evidence>
<dbReference type="InterPro" id="IPR001846">
    <property type="entry name" value="VWF_type-D"/>
</dbReference>
<accession>A0A6P7NMX0</accession>
<dbReference type="SMART" id="SM00241">
    <property type="entry name" value="ZP"/>
    <property type="match status" value="1"/>
</dbReference>
<organism evidence="3 4">
    <name type="scientific">Betta splendens</name>
    <name type="common">Siamese fighting fish</name>
    <dbReference type="NCBI Taxonomy" id="158456"/>
    <lineage>
        <taxon>Eukaryota</taxon>
        <taxon>Metazoa</taxon>
        <taxon>Chordata</taxon>
        <taxon>Craniata</taxon>
        <taxon>Vertebrata</taxon>
        <taxon>Euteleostomi</taxon>
        <taxon>Actinopterygii</taxon>
        <taxon>Neopterygii</taxon>
        <taxon>Teleostei</taxon>
        <taxon>Neoteleostei</taxon>
        <taxon>Acanthomorphata</taxon>
        <taxon>Anabantaria</taxon>
        <taxon>Anabantiformes</taxon>
        <taxon>Anabantoidei</taxon>
        <taxon>Osphronemidae</taxon>
        <taxon>Betta</taxon>
    </lineage>
</organism>
<dbReference type="InterPro" id="IPR014853">
    <property type="entry name" value="VWF/SSPO/ZAN-like_Cys-rich_dom"/>
</dbReference>
<dbReference type="Gene3D" id="2.60.40.4100">
    <property type="entry name" value="Zona pellucida, ZP-C domain"/>
    <property type="match status" value="1"/>
</dbReference>
<dbReference type="SMART" id="SM00832">
    <property type="entry name" value="C8"/>
    <property type="match status" value="1"/>
</dbReference>
<dbReference type="Pfam" id="PF00100">
    <property type="entry name" value="Zona_pellucida"/>
    <property type="match status" value="1"/>
</dbReference>
<dbReference type="InterPro" id="IPR042235">
    <property type="entry name" value="ZP-C_dom"/>
</dbReference>
<protein>
    <submittedName>
        <fullName evidence="4">Uncharacterized protein LOC114862591</fullName>
    </submittedName>
</protein>
<dbReference type="OrthoDB" id="9987373at2759"/>
<dbReference type="AlphaFoldDB" id="A0A6P7NMX0"/>
<evidence type="ECO:0000256" key="1">
    <source>
        <dbReference type="ARBA" id="ARBA00022729"/>
    </source>
</evidence>
<dbReference type="Gene3D" id="2.60.40.3210">
    <property type="entry name" value="Zona pellucida, ZP-N domain"/>
    <property type="match status" value="1"/>
</dbReference>
<keyword evidence="2" id="KW-1015">Disulfide bond</keyword>
<name>A0A6P7NMX0_BETSP</name>
<dbReference type="Pfam" id="PF00094">
    <property type="entry name" value="VWD"/>
    <property type="match status" value="1"/>
</dbReference>
<evidence type="ECO:0000256" key="2">
    <source>
        <dbReference type="ARBA" id="ARBA00023157"/>
    </source>
</evidence>
<dbReference type="PROSITE" id="PS51034">
    <property type="entry name" value="ZP_2"/>
    <property type="match status" value="1"/>
</dbReference>
<keyword evidence="1" id="KW-0732">Signal</keyword>
<dbReference type="Proteomes" id="UP000515150">
    <property type="component" value="Chromosome 9"/>
</dbReference>
<dbReference type="Pfam" id="PF08742">
    <property type="entry name" value="C8"/>
    <property type="match status" value="1"/>
</dbReference>
<gene>
    <name evidence="4" type="primary">LOC114862591</name>
</gene>
<dbReference type="InterPro" id="IPR055355">
    <property type="entry name" value="ZP-C"/>
</dbReference>
<dbReference type="PANTHER" id="PTHR14002">
    <property type="entry name" value="ENDOGLIN/TGF-BETA RECEPTOR TYPE III"/>
    <property type="match status" value="1"/>
</dbReference>
<evidence type="ECO:0000313" key="4">
    <source>
        <dbReference type="RefSeq" id="XP_029018904.1"/>
    </source>
</evidence>
<dbReference type="RefSeq" id="XP_029018904.1">
    <property type="nucleotide sequence ID" value="XM_029163071.3"/>
</dbReference>
<sequence>MFHPLVYLSALSLLTGAAADEIINGSSVLNTSCPFNYYGQTYKQIYVTLSNDTFAICFNGFYDPRTRGDCIVGPQFPHHRITFYTYTWSYYPHYYYCNMGLYTSDYYNYNFSYTQFYFHNSDREASVSLYGGNRGSWVYNVQVNGVTVDTLNITNNPSTYSSYASVDIRGCRLSGVVYKPGAVLTTNPENCSSVICDEALVLRRVTCNPWEQCQGNGICASHTCTVTGPTVIDFNGQLNSIQDRCTYSLLSHFSVPSLQVLANFQERRRKDVSFLDSVTLVLNGSDIHIHLKQGGVVQVNDTPLTLNGLAEIVDGVELSKDQTGVTAKLTFASYTASVFFDGYTAQIHTAVPAGTRLSGLCTNSSVSLSQVMLPGYSDDDCEILYDDAAYSTVINCPVATQRCNDLRAPPFTSCNTLVDPQPYINACVDTLRRYPLVDKLYCQFLQAYARACSLSSNDSVGNWWSGLGCSPPQAFCQDRICSSHEFCGQNADGGISCLCRALFAASYDSTGALGNSVVCSHNSASITLAGCLLERRNINYLTLHLNNRSCTGQMDELTHMITFNFNTGNTCGALITYDNDRIEYSNTITAEDRSPGMNFSMNFSCYYTEPEIKSIGFRFKSSSVIQQITSGAWSYNLTMTSYTSVEVRPDQRIWVELKADGLNDSMVFVVTDSCWASTDQSPRGGQRYNLIMNGCPATQSVKMQGNGQGTSNHFSFTIFQLNGQIGDVYLHCKVQLCVIGNNCIPVCKGVARRCRFTRNQPMYEEDSAAFVTMNWTS</sequence>
<dbReference type="PANTHER" id="PTHR14002:SF50">
    <property type="entry name" value="ALPHA-TECTORIN-LIKE-RELATED"/>
    <property type="match status" value="1"/>
</dbReference>
<dbReference type="GeneID" id="114862591"/>
<proteinExistence type="predicted"/>
<keyword evidence="3" id="KW-1185">Reference proteome</keyword>